<dbReference type="InterPro" id="IPR008920">
    <property type="entry name" value="TF_FadR/GntR_C"/>
</dbReference>
<evidence type="ECO:0000256" key="1">
    <source>
        <dbReference type="ARBA" id="ARBA00023015"/>
    </source>
</evidence>
<keyword evidence="2" id="KW-0238">DNA-binding</keyword>
<dbReference type="InterPro" id="IPR011711">
    <property type="entry name" value="GntR_C"/>
</dbReference>
<keyword evidence="1" id="KW-0805">Transcription regulation</keyword>
<keyword evidence="6" id="KW-1185">Reference proteome</keyword>
<comment type="caution">
    <text evidence="5">The sequence shown here is derived from an EMBL/GenBank/DDBJ whole genome shotgun (WGS) entry which is preliminary data.</text>
</comment>
<dbReference type="InterPro" id="IPR036390">
    <property type="entry name" value="WH_DNA-bd_sf"/>
</dbReference>
<dbReference type="CDD" id="cd07377">
    <property type="entry name" value="WHTH_GntR"/>
    <property type="match status" value="1"/>
</dbReference>
<dbReference type="Gene3D" id="1.10.10.10">
    <property type="entry name" value="Winged helix-like DNA-binding domain superfamily/Winged helix DNA-binding domain"/>
    <property type="match status" value="1"/>
</dbReference>
<sequence>MITQNNRTKESSREKVYKIIKNNIMNGDIPPGTKLSEKEMSEQLDVSRTPVREAFLQLNQEGLLGVFPQVGTIVTKIDLKVVEEGRFVRENIERAIVREAAMKLDAESLLQLETNVTLQEFSLGKGSFQKLYELDDEFHRIMYHGCDKYRTWELVKQMNVQFDRLRIFRLAVNHQWDIIVAQHKEIFHAITNNDPDLAEKLIEEHLRLVNIEKKALLNDNPSYFA</sequence>
<feature type="domain" description="HTH gntR-type" evidence="4">
    <location>
        <begin position="10"/>
        <end position="77"/>
    </location>
</feature>
<evidence type="ECO:0000313" key="6">
    <source>
        <dbReference type="Proteomes" id="UP001595880"/>
    </source>
</evidence>
<evidence type="ECO:0000259" key="4">
    <source>
        <dbReference type="PROSITE" id="PS50949"/>
    </source>
</evidence>
<accession>A0ABV8VYL1</accession>
<evidence type="ECO:0000256" key="3">
    <source>
        <dbReference type="ARBA" id="ARBA00023163"/>
    </source>
</evidence>
<dbReference type="PANTHER" id="PTHR43537">
    <property type="entry name" value="TRANSCRIPTIONAL REGULATOR, GNTR FAMILY"/>
    <property type="match status" value="1"/>
</dbReference>
<dbReference type="PRINTS" id="PR00035">
    <property type="entry name" value="HTHGNTR"/>
</dbReference>
<proteinExistence type="predicted"/>
<gene>
    <name evidence="5" type="ORF">ACFOZ1_13225</name>
</gene>
<evidence type="ECO:0000313" key="5">
    <source>
        <dbReference type="EMBL" id="MFC4388756.1"/>
    </source>
</evidence>
<evidence type="ECO:0000256" key="2">
    <source>
        <dbReference type="ARBA" id="ARBA00023125"/>
    </source>
</evidence>
<protein>
    <submittedName>
        <fullName evidence="5">GntR family transcriptional regulator</fullName>
    </submittedName>
</protein>
<reference evidence="6" key="1">
    <citation type="journal article" date="2019" name="Int. J. Syst. Evol. Microbiol.">
        <title>The Global Catalogue of Microorganisms (GCM) 10K type strain sequencing project: providing services to taxonomists for standard genome sequencing and annotation.</title>
        <authorList>
            <consortium name="The Broad Institute Genomics Platform"/>
            <consortium name="The Broad Institute Genome Sequencing Center for Infectious Disease"/>
            <person name="Wu L."/>
            <person name="Ma J."/>
        </authorList>
    </citation>
    <scope>NUCLEOTIDE SEQUENCE [LARGE SCALE GENOMIC DNA]</scope>
    <source>
        <strain evidence="6">KACC 14058</strain>
    </source>
</reference>
<organism evidence="5 6">
    <name type="scientific">Gracilibacillus marinus</name>
    <dbReference type="NCBI Taxonomy" id="630535"/>
    <lineage>
        <taxon>Bacteria</taxon>
        <taxon>Bacillati</taxon>
        <taxon>Bacillota</taxon>
        <taxon>Bacilli</taxon>
        <taxon>Bacillales</taxon>
        <taxon>Bacillaceae</taxon>
        <taxon>Gracilibacillus</taxon>
    </lineage>
</organism>
<dbReference type="EMBL" id="JBHSDV010000004">
    <property type="protein sequence ID" value="MFC4388756.1"/>
    <property type="molecule type" value="Genomic_DNA"/>
</dbReference>
<name>A0ABV8VYL1_9BACI</name>
<dbReference type="Proteomes" id="UP001595880">
    <property type="component" value="Unassembled WGS sequence"/>
</dbReference>
<dbReference type="SMART" id="SM00345">
    <property type="entry name" value="HTH_GNTR"/>
    <property type="match status" value="1"/>
</dbReference>
<keyword evidence="3" id="KW-0804">Transcription</keyword>
<dbReference type="PANTHER" id="PTHR43537:SF6">
    <property type="entry name" value="HTH-TYPE TRANSCRIPTIONAL REPRESSOR RSPR"/>
    <property type="match status" value="1"/>
</dbReference>
<dbReference type="SUPFAM" id="SSF48008">
    <property type="entry name" value="GntR ligand-binding domain-like"/>
    <property type="match status" value="1"/>
</dbReference>
<dbReference type="InterPro" id="IPR036388">
    <property type="entry name" value="WH-like_DNA-bd_sf"/>
</dbReference>
<dbReference type="Gene3D" id="1.20.120.530">
    <property type="entry name" value="GntR ligand-binding domain-like"/>
    <property type="match status" value="1"/>
</dbReference>
<dbReference type="InterPro" id="IPR000524">
    <property type="entry name" value="Tscrpt_reg_HTH_GntR"/>
</dbReference>
<dbReference type="Pfam" id="PF07729">
    <property type="entry name" value="FCD"/>
    <property type="match status" value="1"/>
</dbReference>
<dbReference type="RefSeq" id="WP_390200018.1">
    <property type="nucleotide sequence ID" value="NZ_JBHSDV010000004.1"/>
</dbReference>
<dbReference type="SMART" id="SM00895">
    <property type="entry name" value="FCD"/>
    <property type="match status" value="1"/>
</dbReference>
<dbReference type="PROSITE" id="PS50949">
    <property type="entry name" value="HTH_GNTR"/>
    <property type="match status" value="1"/>
</dbReference>
<dbReference type="SUPFAM" id="SSF46785">
    <property type="entry name" value="Winged helix' DNA-binding domain"/>
    <property type="match status" value="1"/>
</dbReference>
<dbReference type="Pfam" id="PF00392">
    <property type="entry name" value="GntR"/>
    <property type="match status" value="1"/>
</dbReference>